<name>A0A6I8NMH2_ORNAN</name>
<feature type="region of interest" description="Disordered" evidence="3">
    <location>
        <begin position="1"/>
        <end position="73"/>
    </location>
</feature>
<dbReference type="Proteomes" id="UP000002279">
    <property type="component" value="Chromosome X1"/>
</dbReference>
<evidence type="ECO:0000313" key="6">
    <source>
        <dbReference type="Proteomes" id="UP000002279"/>
    </source>
</evidence>
<dbReference type="PANTHER" id="PTHR14002:SF9">
    <property type="entry name" value="TRANSFORMING GROWTH FACTOR-BETA RECEPTOR TYPE 3-LIKE PROTEIN"/>
    <property type="match status" value="1"/>
</dbReference>
<keyword evidence="6" id="KW-1185">Reference proteome</keyword>
<dbReference type="Ensembl" id="ENSOANT00000059442.1">
    <property type="protein sequence ID" value="ENSOANP00000041945.1"/>
    <property type="gene ID" value="ENSOANG00000049040.1"/>
</dbReference>
<organism evidence="5 6">
    <name type="scientific">Ornithorhynchus anatinus</name>
    <name type="common">Duckbill platypus</name>
    <dbReference type="NCBI Taxonomy" id="9258"/>
    <lineage>
        <taxon>Eukaryota</taxon>
        <taxon>Metazoa</taxon>
        <taxon>Chordata</taxon>
        <taxon>Craniata</taxon>
        <taxon>Vertebrata</taxon>
        <taxon>Euteleostomi</taxon>
        <taxon>Mammalia</taxon>
        <taxon>Monotremata</taxon>
        <taxon>Ornithorhynchidae</taxon>
        <taxon>Ornithorhynchus</taxon>
    </lineage>
</organism>
<sequence>MVQGPWVGKPNQSQKNLEPGRNLSHFPEVRLSHLSPGDGPEPHPGEDGVHTINFACTPPSLARGPQHPQPRRPLFSLEVYGSDAFHKLPGPCTVPADSHVFVEAALARPSPNQGLSLRLCFVSPSSDPARHSPFLVLRRGCPAEPSVTFFSASPGAPYRARLSFRLRPLFNASVQFLHCQLGLCYQGTAPHGPHQPPPV</sequence>
<evidence type="ECO:0000259" key="4">
    <source>
        <dbReference type="Pfam" id="PF00100"/>
    </source>
</evidence>
<proteinExistence type="predicted"/>
<dbReference type="InParanoid" id="A0A6I8NMH2"/>
<dbReference type="Gene3D" id="2.60.40.4100">
    <property type="entry name" value="Zona pellucida, ZP-C domain"/>
    <property type="match status" value="1"/>
</dbReference>
<keyword evidence="2" id="KW-1015">Disulfide bond</keyword>
<evidence type="ECO:0000256" key="1">
    <source>
        <dbReference type="ARBA" id="ARBA00022729"/>
    </source>
</evidence>
<feature type="compositionally biased region" description="Basic and acidic residues" evidence="3">
    <location>
        <begin position="40"/>
        <end position="49"/>
    </location>
</feature>
<dbReference type="Pfam" id="PF00100">
    <property type="entry name" value="Zona_pellucida"/>
    <property type="match status" value="1"/>
</dbReference>
<dbReference type="GeneTree" id="ENSGT00530000063861"/>
<dbReference type="InterPro" id="IPR042235">
    <property type="entry name" value="ZP-C_dom"/>
</dbReference>
<dbReference type="InterPro" id="IPR055355">
    <property type="entry name" value="ZP-C"/>
</dbReference>
<accession>A0A6I8NMH2</accession>
<feature type="domain" description="ZP-C" evidence="4">
    <location>
        <begin position="75"/>
        <end position="187"/>
    </location>
</feature>
<dbReference type="PANTHER" id="PTHR14002">
    <property type="entry name" value="ENDOGLIN/TGF-BETA RECEPTOR TYPE III"/>
    <property type="match status" value="1"/>
</dbReference>
<reference evidence="5" key="2">
    <citation type="submission" date="2025-08" db="UniProtKB">
        <authorList>
            <consortium name="Ensembl"/>
        </authorList>
    </citation>
    <scope>IDENTIFICATION</scope>
    <source>
        <strain evidence="5">Glennie</strain>
    </source>
</reference>
<evidence type="ECO:0000256" key="3">
    <source>
        <dbReference type="SAM" id="MobiDB-lite"/>
    </source>
</evidence>
<dbReference type="AlphaFoldDB" id="A0A6I8NMH2"/>
<evidence type="ECO:0000256" key="2">
    <source>
        <dbReference type="ARBA" id="ARBA00023157"/>
    </source>
</evidence>
<evidence type="ECO:0000313" key="5">
    <source>
        <dbReference type="Ensembl" id="ENSOANP00000041945.1"/>
    </source>
</evidence>
<reference evidence="5 6" key="1">
    <citation type="journal article" date="2008" name="Nature">
        <title>Genome analysis of the platypus reveals unique signatures of evolution.</title>
        <authorList>
            <person name="Warren W.C."/>
            <person name="Hillier L.W."/>
            <person name="Marshall Graves J.A."/>
            <person name="Birney E."/>
            <person name="Ponting C.P."/>
            <person name="Grutzner F."/>
            <person name="Belov K."/>
            <person name="Miller W."/>
            <person name="Clarke L."/>
            <person name="Chinwalla A.T."/>
            <person name="Yang S.P."/>
            <person name="Heger A."/>
            <person name="Locke D.P."/>
            <person name="Miethke P."/>
            <person name="Waters P.D."/>
            <person name="Veyrunes F."/>
            <person name="Fulton L."/>
            <person name="Fulton B."/>
            <person name="Graves T."/>
            <person name="Wallis J."/>
            <person name="Puente X.S."/>
            <person name="Lopez-Otin C."/>
            <person name="Ordonez G.R."/>
            <person name="Eichler E.E."/>
            <person name="Chen L."/>
            <person name="Cheng Z."/>
            <person name="Deakin J.E."/>
            <person name="Alsop A."/>
            <person name="Thompson K."/>
            <person name="Kirby P."/>
            <person name="Papenfuss A.T."/>
            <person name="Wakefield M.J."/>
            <person name="Olender T."/>
            <person name="Lancet D."/>
            <person name="Huttley G.A."/>
            <person name="Smit A.F."/>
            <person name="Pask A."/>
            <person name="Temple-Smith P."/>
            <person name="Batzer M.A."/>
            <person name="Walker J.A."/>
            <person name="Konkel M.K."/>
            <person name="Harris R.S."/>
            <person name="Whittington C.M."/>
            <person name="Wong E.S."/>
            <person name="Gemmell N.J."/>
            <person name="Buschiazzo E."/>
            <person name="Vargas Jentzsch I.M."/>
            <person name="Merkel A."/>
            <person name="Schmitz J."/>
            <person name="Zemann A."/>
            <person name="Churakov G."/>
            <person name="Kriegs J.O."/>
            <person name="Brosius J."/>
            <person name="Murchison E.P."/>
            <person name="Sachidanandam R."/>
            <person name="Smith C."/>
            <person name="Hannon G.J."/>
            <person name="Tsend-Ayush E."/>
            <person name="McMillan D."/>
            <person name="Attenborough R."/>
            <person name="Rens W."/>
            <person name="Ferguson-Smith M."/>
            <person name="Lefevre C.M."/>
            <person name="Sharp J.A."/>
            <person name="Nicholas K.R."/>
            <person name="Ray D.A."/>
            <person name="Kube M."/>
            <person name="Reinhardt R."/>
            <person name="Pringle T.H."/>
            <person name="Taylor J."/>
            <person name="Jones R.C."/>
            <person name="Nixon B."/>
            <person name="Dacheux J.L."/>
            <person name="Niwa H."/>
            <person name="Sekita Y."/>
            <person name="Huang X."/>
            <person name="Stark A."/>
            <person name="Kheradpour P."/>
            <person name="Kellis M."/>
            <person name="Flicek P."/>
            <person name="Chen Y."/>
            <person name="Webber C."/>
            <person name="Hardison R."/>
            <person name="Nelson J."/>
            <person name="Hallsworth-Pepin K."/>
            <person name="Delehaunty K."/>
            <person name="Markovic C."/>
            <person name="Minx P."/>
            <person name="Feng Y."/>
            <person name="Kremitzki C."/>
            <person name="Mitreva M."/>
            <person name="Glasscock J."/>
            <person name="Wylie T."/>
            <person name="Wohldmann P."/>
            <person name="Thiru P."/>
            <person name="Nhan M.N."/>
            <person name="Pohl C.S."/>
            <person name="Smith S.M."/>
            <person name="Hou S."/>
            <person name="Nefedov M."/>
            <person name="de Jong P.J."/>
            <person name="Renfree M.B."/>
            <person name="Mardis E.R."/>
            <person name="Wilson R.K."/>
        </authorList>
    </citation>
    <scope>NUCLEOTIDE SEQUENCE [LARGE SCALE GENOMIC DNA]</scope>
    <source>
        <strain evidence="5 6">Glennie</strain>
    </source>
</reference>
<reference evidence="5" key="3">
    <citation type="submission" date="2025-09" db="UniProtKB">
        <authorList>
            <consortium name="Ensembl"/>
        </authorList>
    </citation>
    <scope>IDENTIFICATION</scope>
    <source>
        <strain evidence="5">Glennie</strain>
    </source>
</reference>
<protein>
    <recommendedName>
        <fullName evidence="4">ZP-C domain-containing protein</fullName>
    </recommendedName>
</protein>
<keyword evidence="1" id="KW-0732">Signal</keyword>